<gene>
    <name evidence="1" type="ORF">ABZV61_24340</name>
</gene>
<name>A0ABV2UDE0_9ACTN</name>
<accession>A0ABV2UDE0</accession>
<organism evidence="1 2">
    <name type="scientific">Streptomyces sp. 900116325</name>
    <dbReference type="NCBI Taxonomy" id="3154295"/>
    <lineage>
        <taxon>Bacteria</taxon>
        <taxon>Bacillati</taxon>
        <taxon>Actinomycetota</taxon>
        <taxon>Actinomycetes</taxon>
        <taxon>Kitasatosporales</taxon>
        <taxon>Streptomycetaceae</taxon>
        <taxon>Streptomyces</taxon>
    </lineage>
</organism>
<reference evidence="1 2" key="1">
    <citation type="submission" date="2024-06" db="EMBL/GenBank/DDBJ databases">
        <title>The Natural Products Discovery Center: Release of the First 8490 Sequenced Strains for Exploring Actinobacteria Biosynthetic Diversity.</title>
        <authorList>
            <person name="Kalkreuter E."/>
            <person name="Kautsar S.A."/>
            <person name="Yang D."/>
            <person name="Bader C.D."/>
            <person name="Teijaro C.N."/>
            <person name="Fluegel L."/>
            <person name="Davis C.M."/>
            <person name="Simpson J.R."/>
            <person name="Lauterbach L."/>
            <person name="Steele A.D."/>
            <person name="Gui C."/>
            <person name="Meng S."/>
            <person name="Li G."/>
            <person name="Viehrig K."/>
            <person name="Ye F."/>
            <person name="Su P."/>
            <person name="Kiefer A.F."/>
            <person name="Nichols A."/>
            <person name="Cepeda A.J."/>
            <person name="Yan W."/>
            <person name="Fan B."/>
            <person name="Jiang Y."/>
            <person name="Adhikari A."/>
            <person name="Zheng C.-J."/>
            <person name="Schuster L."/>
            <person name="Cowan T.M."/>
            <person name="Smanski M.J."/>
            <person name="Chevrette M.G."/>
            <person name="De Carvalho L.P.S."/>
            <person name="Shen B."/>
        </authorList>
    </citation>
    <scope>NUCLEOTIDE SEQUENCE [LARGE SCALE GENOMIC DNA]</scope>
    <source>
        <strain evidence="1 2">NPDC005137</strain>
    </source>
</reference>
<keyword evidence="2" id="KW-1185">Reference proteome</keyword>
<evidence type="ECO:0000313" key="2">
    <source>
        <dbReference type="Proteomes" id="UP001550044"/>
    </source>
</evidence>
<protein>
    <submittedName>
        <fullName evidence="1">RNA-binding protein</fullName>
    </submittedName>
</protein>
<proteinExistence type="predicted"/>
<comment type="caution">
    <text evidence="1">The sequence shown here is derived from an EMBL/GenBank/DDBJ whole genome shotgun (WGS) entry which is preliminary data.</text>
</comment>
<evidence type="ECO:0000313" key="1">
    <source>
        <dbReference type="EMBL" id="MET8435860.1"/>
    </source>
</evidence>
<dbReference type="EMBL" id="JBEXIP010000021">
    <property type="protein sequence ID" value="MET8435860.1"/>
    <property type="molecule type" value="Genomic_DNA"/>
</dbReference>
<dbReference type="Proteomes" id="UP001550044">
    <property type="component" value="Unassembled WGS sequence"/>
</dbReference>
<sequence>MLTSKIRMGLRGRTDALVSNAVALPQQALEDGDVQLPYVYRVSKYDPADRDDHGHYTGTEDTISDHGEIEAAYLQAVKAFATDTSIDHLSVREPEVSSLAHFGVEGSLDGFGLDRLLPGGLADFHDGAEMPLDIGLELIRLMLRDSGAWCRLEVEDVFAVHVGWDQYLYVGSSRPCQGALARARELGLFPEHLDVSPYDFEPEEEGVLRPGDDDFWAGLHSAVGCGRAGLLEEIYVQNASRWHRLTCDTIDTVRAGLAPRARLAVWPALSSNVSAILGALPTEGIVEGVWQDREGQIHSVVADDDEFPELAARISDADAAALLPVYADERVPLLSAVMPDRDGVVRARWQAEQSLSDLAK</sequence>
<dbReference type="RefSeq" id="WP_356710972.1">
    <property type="nucleotide sequence ID" value="NZ_JBEXIP010000021.1"/>
</dbReference>